<dbReference type="PROSITE" id="PS51473">
    <property type="entry name" value="GNK2"/>
    <property type="match status" value="2"/>
</dbReference>
<dbReference type="CDD" id="cd23509">
    <property type="entry name" value="Gnk2-like"/>
    <property type="match status" value="2"/>
</dbReference>
<evidence type="ECO:0000259" key="4">
    <source>
        <dbReference type="PROSITE" id="PS51473"/>
    </source>
</evidence>
<evidence type="ECO:0000256" key="1">
    <source>
        <dbReference type="ARBA" id="ARBA00022729"/>
    </source>
</evidence>
<feature type="signal peptide" evidence="3">
    <location>
        <begin position="1"/>
        <end position="30"/>
    </location>
</feature>
<dbReference type="EMBL" id="AL731586">
    <property type="protein sequence ID" value="CAE05988.1"/>
    <property type="molecule type" value="Genomic_DNA"/>
</dbReference>
<dbReference type="Pfam" id="PF13963">
    <property type="entry name" value="Transpos_assoc"/>
    <property type="match status" value="1"/>
</dbReference>
<keyword evidence="1 3" id="KW-0732">Signal</keyword>
<dbReference type="PANTHER" id="PTHR32099:SF61">
    <property type="entry name" value="OS04G0316200 PROTEIN"/>
    <property type="match status" value="1"/>
</dbReference>
<dbReference type="Proteomes" id="UP000000763">
    <property type="component" value="Chromosome 4"/>
</dbReference>
<evidence type="ECO:0000256" key="3">
    <source>
        <dbReference type="SAM" id="SignalP"/>
    </source>
</evidence>
<keyword evidence="2" id="KW-0677">Repeat</keyword>
<reference evidence="6" key="1">
    <citation type="journal article" date="2005" name="Nature">
        <title>The map-based sequence of the rice genome.</title>
        <authorList>
            <consortium name="International rice genome sequencing project (IRGSP)"/>
            <person name="Matsumoto T."/>
            <person name="Wu J."/>
            <person name="Kanamori H."/>
            <person name="Katayose Y."/>
            <person name="Fujisawa M."/>
            <person name="Namiki N."/>
            <person name="Mizuno H."/>
            <person name="Yamamoto K."/>
            <person name="Antonio B.A."/>
            <person name="Baba T."/>
            <person name="Sakata K."/>
            <person name="Nagamura Y."/>
            <person name="Aoki H."/>
            <person name="Arikawa K."/>
            <person name="Arita K."/>
            <person name="Bito T."/>
            <person name="Chiden Y."/>
            <person name="Fujitsuka N."/>
            <person name="Fukunaka R."/>
            <person name="Hamada M."/>
            <person name="Harada C."/>
            <person name="Hayashi A."/>
            <person name="Hijishita S."/>
            <person name="Honda M."/>
            <person name="Hosokawa S."/>
            <person name="Ichikawa Y."/>
            <person name="Idonuma A."/>
            <person name="Iijima M."/>
            <person name="Ikeda M."/>
            <person name="Ikeno M."/>
            <person name="Ito K."/>
            <person name="Ito S."/>
            <person name="Ito T."/>
            <person name="Ito Y."/>
            <person name="Ito Y."/>
            <person name="Iwabuchi A."/>
            <person name="Kamiya K."/>
            <person name="Karasawa W."/>
            <person name="Kurita K."/>
            <person name="Katagiri S."/>
            <person name="Kikuta A."/>
            <person name="Kobayashi H."/>
            <person name="Kobayashi N."/>
            <person name="Machita K."/>
            <person name="Maehara T."/>
            <person name="Masukawa M."/>
            <person name="Mizubayashi T."/>
            <person name="Mukai Y."/>
            <person name="Nagasaki H."/>
            <person name="Nagata Y."/>
            <person name="Naito S."/>
            <person name="Nakashima M."/>
            <person name="Nakama Y."/>
            <person name="Nakamichi Y."/>
            <person name="Nakamura M."/>
            <person name="Meguro A."/>
            <person name="Negishi M."/>
            <person name="Ohta I."/>
            <person name="Ohta T."/>
            <person name="Okamoto M."/>
            <person name="Ono N."/>
            <person name="Saji S."/>
            <person name="Sakaguchi M."/>
            <person name="Sakai K."/>
            <person name="Shibata M."/>
            <person name="Shimokawa T."/>
            <person name="Song J."/>
            <person name="Takazaki Y."/>
            <person name="Terasawa K."/>
            <person name="Tsugane M."/>
            <person name="Tsuji K."/>
            <person name="Ueda S."/>
            <person name="Waki K."/>
            <person name="Yamagata H."/>
            <person name="Yamamoto M."/>
            <person name="Yamamoto S."/>
            <person name="Yamane H."/>
            <person name="Yoshiki S."/>
            <person name="Yoshihara R."/>
            <person name="Yukawa K."/>
            <person name="Zhong H."/>
            <person name="Yano M."/>
            <person name="Yuan Q."/>
            <person name="Ouyang S."/>
            <person name="Liu J."/>
            <person name="Jones K.M."/>
            <person name="Gansberger K."/>
            <person name="Moffat K."/>
            <person name="Hill J."/>
            <person name="Bera J."/>
            <person name="Fadrosh D."/>
            <person name="Jin S."/>
            <person name="Johri S."/>
            <person name="Kim M."/>
            <person name="Overton L."/>
            <person name="Reardon M."/>
            <person name="Tsitrin T."/>
            <person name="Vuong H."/>
            <person name="Weaver B."/>
            <person name="Ciecko A."/>
            <person name="Tallon L."/>
            <person name="Jackson J."/>
            <person name="Pai G."/>
            <person name="Aken S.V."/>
            <person name="Utterback T."/>
            <person name="Reidmuller S."/>
            <person name="Feldblyum T."/>
            <person name="Hsiao J."/>
            <person name="Zismann V."/>
            <person name="Iobst S."/>
            <person name="de Vazeille A.R."/>
            <person name="Buell C.R."/>
            <person name="Ying K."/>
            <person name="Li Y."/>
            <person name="Lu T."/>
            <person name="Huang Y."/>
            <person name="Zhao Q."/>
            <person name="Feng Q."/>
            <person name="Zhang L."/>
            <person name="Zhu J."/>
            <person name="Weng Q."/>
            <person name="Mu J."/>
            <person name="Lu Y."/>
            <person name="Fan D."/>
            <person name="Liu Y."/>
            <person name="Guan J."/>
            <person name="Zhang Y."/>
            <person name="Yu S."/>
            <person name="Liu X."/>
            <person name="Zhang Y."/>
            <person name="Hong G."/>
            <person name="Han B."/>
            <person name="Choisne N."/>
            <person name="Demange N."/>
            <person name="Orjeda G."/>
            <person name="Samain S."/>
            <person name="Cattolico L."/>
            <person name="Pelletier E."/>
            <person name="Couloux A."/>
            <person name="Segurens B."/>
            <person name="Wincker P."/>
            <person name="D'Hont A."/>
            <person name="Scarpelli C."/>
            <person name="Weissenbach J."/>
            <person name="Salanoubat M."/>
            <person name="Quetier F."/>
            <person name="Yu Y."/>
            <person name="Kim H.R."/>
            <person name="Rambo T."/>
            <person name="Currie J."/>
            <person name="Collura K."/>
            <person name="Luo M."/>
            <person name="Yang T."/>
            <person name="Ammiraju J.S.S."/>
            <person name="Engler F."/>
            <person name="Soderlund C."/>
            <person name="Wing R.A."/>
            <person name="Palmer L.E."/>
            <person name="de la Bastide M."/>
            <person name="Spiegel L."/>
            <person name="Nascimento L."/>
            <person name="Zutavern T."/>
            <person name="O'Shaughnessy A."/>
            <person name="Dike S."/>
            <person name="Dedhia N."/>
            <person name="Preston R."/>
            <person name="Balija V."/>
            <person name="McCombie W.R."/>
            <person name="Chow T."/>
            <person name="Chen H."/>
            <person name="Chung M."/>
            <person name="Chen C."/>
            <person name="Shaw J."/>
            <person name="Wu H."/>
            <person name="Hsiao K."/>
            <person name="Chao Y."/>
            <person name="Chu M."/>
            <person name="Cheng C."/>
            <person name="Hour A."/>
            <person name="Lee P."/>
            <person name="Lin S."/>
            <person name="Lin Y."/>
            <person name="Liou J."/>
            <person name="Liu S."/>
            <person name="Hsing Y."/>
            <person name="Raghuvanshi S."/>
            <person name="Mohanty A."/>
            <person name="Bharti A.K."/>
            <person name="Gaur A."/>
            <person name="Gupta V."/>
            <person name="Kumar D."/>
            <person name="Ravi V."/>
            <person name="Vij S."/>
            <person name="Kapur A."/>
            <person name="Khurana P."/>
            <person name="Khurana P."/>
            <person name="Khurana J.P."/>
            <person name="Tyagi A.K."/>
            <person name="Gaikwad K."/>
            <person name="Singh A."/>
            <person name="Dalal V."/>
            <person name="Srivastava S."/>
            <person name="Dixit A."/>
            <person name="Pal A.K."/>
            <person name="Ghazi I.A."/>
            <person name="Yadav M."/>
            <person name="Pandit A."/>
            <person name="Bhargava A."/>
            <person name="Sureshbabu K."/>
            <person name="Batra K."/>
            <person name="Sharma T.R."/>
            <person name="Mohapatra T."/>
            <person name="Singh N.K."/>
            <person name="Messing J."/>
            <person name="Nelson A.B."/>
            <person name="Fuks G."/>
            <person name="Kavchok S."/>
            <person name="Keizer G."/>
            <person name="Linton E."/>
            <person name="Llaca V."/>
            <person name="Song R."/>
            <person name="Tanyolac B."/>
            <person name="Young S."/>
            <person name="Ho-Il K."/>
            <person name="Hahn J.H."/>
            <person name="Sangsakoo G."/>
            <person name="Vanavichit A."/>
            <person name="de Mattos Luiz.A.T."/>
            <person name="Zimmer P.D."/>
            <person name="Malone G."/>
            <person name="Dellagostin O."/>
            <person name="de Oliveira A.C."/>
            <person name="Bevan M."/>
            <person name="Bancroft I."/>
            <person name="Minx P."/>
            <person name="Cordum H."/>
            <person name="Wilson R."/>
            <person name="Cheng Z."/>
            <person name="Jin W."/>
            <person name="Jiang J."/>
            <person name="Leong S.A."/>
            <person name="Iwama H."/>
            <person name="Gojobori T."/>
            <person name="Itoh T."/>
            <person name="Niimura Y."/>
            <person name="Fujii Y."/>
            <person name="Habara T."/>
            <person name="Sakai H."/>
            <person name="Sato Y."/>
            <person name="Wilson G."/>
            <person name="Kumar K."/>
            <person name="McCouch S."/>
            <person name="Juretic N."/>
            <person name="Hoen D."/>
            <person name="Wright S."/>
            <person name="Bruskiewich R."/>
            <person name="Bureau T."/>
            <person name="Miyao A."/>
            <person name="Hirochika H."/>
            <person name="Nishikawa T."/>
            <person name="Kadowaki K."/>
            <person name="Sugiura M."/>
            <person name="Burr B."/>
            <person name="Sasaki T."/>
        </authorList>
    </citation>
    <scope>NUCLEOTIDE SEQUENCE [LARGE SCALE GENOMIC DNA]</scope>
    <source>
        <strain evidence="6">cv. Nipponbare</strain>
    </source>
</reference>
<reference evidence="6" key="2">
    <citation type="journal article" date="2008" name="Nucleic Acids Res.">
        <title>The rice annotation project database (RAP-DB): 2008 update.</title>
        <authorList>
            <consortium name="The rice annotation project (RAP)"/>
        </authorList>
    </citation>
    <scope>GENOME REANNOTATION</scope>
    <source>
        <strain evidence="6">cv. Nipponbare</strain>
    </source>
</reference>
<gene>
    <name evidence="5" type="primary">OSJNBa0004L19.19</name>
</gene>
<dbReference type="Gene3D" id="3.30.430.20">
    <property type="entry name" value="Gnk2 domain, C-X8-C-X2-C motif"/>
    <property type="match status" value="2"/>
</dbReference>
<feature type="chain" id="PRO_5004257575" evidence="3">
    <location>
        <begin position="31"/>
        <end position="446"/>
    </location>
</feature>
<evidence type="ECO:0000313" key="5">
    <source>
        <dbReference type="EMBL" id="CAE05988.1"/>
    </source>
</evidence>
<dbReference type="InterPro" id="IPR002902">
    <property type="entry name" value="GNK2"/>
</dbReference>
<proteinExistence type="predicted"/>
<accession>Q5JPZ5</accession>
<dbReference type="AlphaFoldDB" id="Q5JPZ5"/>
<organism evidence="5 6">
    <name type="scientific">Oryza sativa subsp. japonica</name>
    <name type="common">Rice</name>
    <dbReference type="NCBI Taxonomy" id="39947"/>
    <lineage>
        <taxon>Eukaryota</taxon>
        <taxon>Viridiplantae</taxon>
        <taxon>Streptophyta</taxon>
        <taxon>Embryophyta</taxon>
        <taxon>Tracheophyta</taxon>
        <taxon>Spermatophyta</taxon>
        <taxon>Magnoliopsida</taxon>
        <taxon>Liliopsida</taxon>
        <taxon>Poales</taxon>
        <taxon>Poaceae</taxon>
        <taxon>BOP clade</taxon>
        <taxon>Oryzoideae</taxon>
        <taxon>Oryzeae</taxon>
        <taxon>Oryzinae</taxon>
        <taxon>Oryza</taxon>
        <taxon>Oryza sativa</taxon>
    </lineage>
</organism>
<dbReference type="Pfam" id="PF01657">
    <property type="entry name" value="Stress-antifung"/>
    <property type="match status" value="2"/>
</dbReference>
<feature type="domain" description="Gnk2-homologous" evidence="4">
    <location>
        <begin position="31"/>
        <end position="140"/>
    </location>
</feature>
<evidence type="ECO:0000313" key="6">
    <source>
        <dbReference type="Proteomes" id="UP000000763"/>
    </source>
</evidence>
<protein>
    <submittedName>
        <fullName evidence="5">OSJNBa0004L19.19 protein</fullName>
    </submittedName>
</protein>
<evidence type="ECO:0000256" key="2">
    <source>
        <dbReference type="ARBA" id="ARBA00022737"/>
    </source>
</evidence>
<sequence>MQPRCTLIHAVAVVAAAAAAALLLPPLAAGQPWPTCDTSAGTYKAGSAYESNLRDLAAALRADAAASPSALFATGNRGGAPDAVYGLLLCRGDLSVSDCFDCGTRVLADVGRVCGGRHGRAKDVALVYNQCYARFSNKGDFLAATDNAGGETLLISGTNITGGAGVVAAYDRAVTELLAATVRYAVEENPARLFATGQRVGDDARDPGFRNIYSMAQCSPDLPPASCRRCLDGVLARWWQVFPLNGEGARVAGARCYLRSELGVGPFYTGAPMVVLRADKMDRQWMYADRRSKEFIDGVHYFLRVAEANRQRGFICCPCNKCKNQKEYSASRTIHFHLFESGFMPSYNCWTSHGEQGVEMEEDEVEDDNIPDFAQYVGFEGNQTGEEEIAADGNDVADDLGQMLQDARGDCESEKEAHKLDKMLEDHRTSLYPGCEQGHKKLDTTL</sequence>
<feature type="domain" description="Gnk2-homologous" evidence="4">
    <location>
        <begin position="152"/>
        <end position="265"/>
    </location>
</feature>
<dbReference type="PANTHER" id="PTHR32099">
    <property type="entry name" value="CYSTEINE-RICH REPEAT SECRETORY PROTEIN"/>
    <property type="match status" value="1"/>
</dbReference>
<dbReference type="InterPro" id="IPR029480">
    <property type="entry name" value="Transpos_assoc"/>
</dbReference>
<dbReference type="InterPro" id="IPR038408">
    <property type="entry name" value="GNK2_sf"/>
</dbReference>
<name>Q5JPZ5_ORYSJ</name>